<dbReference type="InterPro" id="IPR011006">
    <property type="entry name" value="CheY-like_superfamily"/>
</dbReference>
<name>A0A917IV95_9BACT</name>
<gene>
    <name evidence="4" type="primary">cheY40H-2</name>
    <name evidence="4" type="ORF">GCM10011379_16890</name>
</gene>
<dbReference type="EMBL" id="BMIB01000002">
    <property type="protein sequence ID" value="GGH64628.1"/>
    <property type="molecule type" value="Genomic_DNA"/>
</dbReference>
<dbReference type="Gene3D" id="3.40.50.2300">
    <property type="match status" value="1"/>
</dbReference>
<dbReference type="Pfam" id="PF00072">
    <property type="entry name" value="Response_reg"/>
    <property type="match status" value="1"/>
</dbReference>
<dbReference type="Proteomes" id="UP000627292">
    <property type="component" value="Unassembled WGS sequence"/>
</dbReference>
<evidence type="ECO:0000259" key="3">
    <source>
        <dbReference type="PROSITE" id="PS50110"/>
    </source>
</evidence>
<comment type="caution">
    <text evidence="2">Lacks conserved residue(s) required for the propagation of feature annotation.</text>
</comment>
<evidence type="ECO:0000256" key="1">
    <source>
        <dbReference type="ARBA" id="ARBA00022553"/>
    </source>
</evidence>
<proteinExistence type="predicted"/>
<accession>A0A917IV95</accession>
<dbReference type="GO" id="GO:0000160">
    <property type="term" value="P:phosphorelay signal transduction system"/>
    <property type="evidence" value="ECO:0007669"/>
    <property type="project" value="InterPro"/>
</dbReference>
<evidence type="ECO:0000313" key="4">
    <source>
        <dbReference type="EMBL" id="GGH64628.1"/>
    </source>
</evidence>
<keyword evidence="5" id="KW-1185">Reference proteome</keyword>
<dbReference type="PANTHER" id="PTHR44591">
    <property type="entry name" value="STRESS RESPONSE REGULATOR PROTEIN 1"/>
    <property type="match status" value="1"/>
</dbReference>
<dbReference type="PROSITE" id="PS50110">
    <property type="entry name" value="RESPONSE_REGULATORY"/>
    <property type="match status" value="1"/>
</dbReference>
<sequence>MDTAHSEKKRILIIEDDTDECDLMAEHFSRYFRISGFVDNYDELMHLIQPEQPPQLILTSLNLPRKNGLEILQELKSNKNLQQIPVIIMSVSFPDFLKTQAMQMGASACVDKPELYSNYATFCKDIYNLTMQ</sequence>
<protein>
    <submittedName>
        <fullName evidence="4">Response regulator</fullName>
    </submittedName>
</protein>
<reference evidence="4" key="2">
    <citation type="submission" date="2020-09" db="EMBL/GenBank/DDBJ databases">
        <authorList>
            <person name="Sun Q."/>
            <person name="Zhou Y."/>
        </authorList>
    </citation>
    <scope>NUCLEOTIDE SEQUENCE</scope>
    <source>
        <strain evidence="4">CGMCC 1.15290</strain>
    </source>
</reference>
<dbReference type="SUPFAM" id="SSF52172">
    <property type="entry name" value="CheY-like"/>
    <property type="match status" value="1"/>
</dbReference>
<comment type="caution">
    <text evidence="4">The sequence shown here is derived from an EMBL/GenBank/DDBJ whole genome shotgun (WGS) entry which is preliminary data.</text>
</comment>
<evidence type="ECO:0000313" key="5">
    <source>
        <dbReference type="Proteomes" id="UP000627292"/>
    </source>
</evidence>
<evidence type="ECO:0000256" key="2">
    <source>
        <dbReference type="PROSITE-ProRule" id="PRU00169"/>
    </source>
</evidence>
<dbReference type="AlphaFoldDB" id="A0A917IV95"/>
<dbReference type="RefSeq" id="WP_188951593.1">
    <property type="nucleotide sequence ID" value="NZ_BMIB01000002.1"/>
</dbReference>
<dbReference type="SMART" id="SM00448">
    <property type="entry name" value="REC"/>
    <property type="match status" value="1"/>
</dbReference>
<dbReference type="InterPro" id="IPR001789">
    <property type="entry name" value="Sig_transdc_resp-reg_receiver"/>
</dbReference>
<organism evidence="4 5">
    <name type="scientific">Filimonas zeae</name>
    <dbReference type="NCBI Taxonomy" id="1737353"/>
    <lineage>
        <taxon>Bacteria</taxon>
        <taxon>Pseudomonadati</taxon>
        <taxon>Bacteroidota</taxon>
        <taxon>Chitinophagia</taxon>
        <taxon>Chitinophagales</taxon>
        <taxon>Chitinophagaceae</taxon>
        <taxon>Filimonas</taxon>
    </lineage>
</organism>
<feature type="domain" description="Response regulatory" evidence="3">
    <location>
        <begin position="10"/>
        <end position="127"/>
    </location>
</feature>
<dbReference type="PANTHER" id="PTHR44591:SF23">
    <property type="entry name" value="CHEY SUBFAMILY"/>
    <property type="match status" value="1"/>
</dbReference>
<reference evidence="4" key="1">
    <citation type="journal article" date="2014" name="Int. J. Syst. Evol. Microbiol.">
        <title>Complete genome sequence of Corynebacterium casei LMG S-19264T (=DSM 44701T), isolated from a smear-ripened cheese.</title>
        <authorList>
            <consortium name="US DOE Joint Genome Institute (JGI-PGF)"/>
            <person name="Walter F."/>
            <person name="Albersmeier A."/>
            <person name="Kalinowski J."/>
            <person name="Ruckert C."/>
        </authorList>
    </citation>
    <scope>NUCLEOTIDE SEQUENCE</scope>
    <source>
        <strain evidence="4">CGMCC 1.15290</strain>
    </source>
</reference>
<dbReference type="InterPro" id="IPR050595">
    <property type="entry name" value="Bact_response_regulator"/>
</dbReference>
<keyword evidence="1" id="KW-0597">Phosphoprotein</keyword>